<protein>
    <submittedName>
        <fullName evidence="5">Sugar lactone lactonase YvrE</fullName>
    </submittedName>
</protein>
<evidence type="ECO:0000256" key="2">
    <source>
        <dbReference type="PIRSR" id="PIRSR605511-1"/>
    </source>
</evidence>
<sequence>MTAQVFDDRPCFLGEGAFWHPERAQLFWFDILAGRLLSRVGQKPLEWQIGQMASAAAWVDAEALVISTETGLRRFDIATGAHEPLIGIEADRNETRCNDGRADPMGGFWVSSMGKHAEAKAGAIYRYYGGAVELLFPEITIPNSICFAPDGRRAYFADTAEGRIMTVSLDADGWPDASPDVFVDLTAQGLNPDGAQTDCEGALWSAQWGAGRVARYLPDGRFDRAIALAGRHCSCPAFGGLTFETLFVTTAREGMETPDAGQGVIYQAPAGVAGRAEPALRLCAR</sequence>
<feature type="binding site" evidence="3">
    <location>
        <position position="143"/>
    </location>
    <ligand>
        <name>a divalent metal cation</name>
        <dbReference type="ChEBI" id="CHEBI:60240"/>
    </ligand>
</feature>
<dbReference type="GeneID" id="98664559"/>
<evidence type="ECO:0000313" key="5">
    <source>
        <dbReference type="EMBL" id="SFJ37619.1"/>
    </source>
</evidence>
<dbReference type="GO" id="GO:0004341">
    <property type="term" value="F:gluconolactonase activity"/>
    <property type="evidence" value="ECO:0007669"/>
    <property type="project" value="TreeGrafter"/>
</dbReference>
<dbReference type="STRING" id="576117.SAMN04488138_104117"/>
<dbReference type="PRINTS" id="PR01790">
    <property type="entry name" value="SMP30FAMILY"/>
</dbReference>
<feature type="binding site" evidence="3">
    <location>
        <position position="193"/>
    </location>
    <ligand>
        <name>a divalent metal cation</name>
        <dbReference type="ChEBI" id="CHEBI:60240"/>
    </ligand>
</feature>
<proteinExistence type="inferred from homology"/>
<evidence type="ECO:0000313" key="6">
    <source>
        <dbReference type="Proteomes" id="UP000183299"/>
    </source>
</evidence>
<dbReference type="OrthoDB" id="2633250at2"/>
<organism evidence="5 6">
    <name type="scientific">Celeribacter halophilus</name>
    <dbReference type="NCBI Taxonomy" id="576117"/>
    <lineage>
        <taxon>Bacteria</taxon>
        <taxon>Pseudomonadati</taxon>
        <taxon>Pseudomonadota</taxon>
        <taxon>Alphaproteobacteria</taxon>
        <taxon>Rhodobacterales</taxon>
        <taxon>Roseobacteraceae</taxon>
        <taxon>Celeribacter</taxon>
    </lineage>
</organism>
<reference evidence="5 6" key="1">
    <citation type="submission" date="2016-10" db="EMBL/GenBank/DDBJ databases">
        <authorList>
            <person name="de Groot N.N."/>
        </authorList>
    </citation>
    <scope>NUCLEOTIDE SEQUENCE [LARGE SCALE GENOMIC DNA]</scope>
    <source>
        <strain evidence="5 6">CGMCC 1.8891</strain>
    </source>
</reference>
<dbReference type="Gene3D" id="2.120.10.30">
    <property type="entry name" value="TolB, C-terminal domain"/>
    <property type="match status" value="1"/>
</dbReference>
<dbReference type="PANTHER" id="PTHR10907">
    <property type="entry name" value="REGUCALCIN"/>
    <property type="match status" value="1"/>
</dbReference>
<dbReference type="SUPFAM" id="SSF63829">
    <property type="entry name" value="Calcium-dependent phosphotriesterase"/>
    <property type="match status" value="1"/>
</dbReference>
<keyword evidence="6" id="KW-1185">Reference proteome</keyword>
<dbReference type="Pfam" id="PF08450">
    <property type="entry name" value="SGL"/>
    <property type="match status" value="1"/>
</dbReference>
<evidence type="ECO:0000259" key="4">
    <source>
        <dbReference type="Pfam" id="PF08450"/>
    </source>
</evidence>
<dbReference type="RefSeq" id="WP_066602002.1">
    <property type="nucleotide sequence ID" value="NZ_FORY01000004.1"/>
</dbReference>
<name>A0A1I3QVU1_9RHOB</name>
<feature type="domain" description="SMP-30/Gluconolactonase/LRE-like region" evidence="4">
    <location>
        <begin position="13"/>
        <end position="252"/>
    </location>
</feature>
<dbReference type="InterPro" id="IPR005511">
    <property type="entry name" value="SMP-30"/>
</dbReference>
<feature type="active site" description="Proton donor/acceptor" evidence="2">
    <location>
        <position position="193"/>
    </location>
</feature>
<dbReference type="InterPro" id="IPR013658">
    <property type="entry name" value="SGL"/>
</dbReference>
<accession>A0A1I3QVU1</accession>
<evidence type="ECO:0000256" key="1">
    <source>
        <dbReference type="ARBA" id="ARBA00008853"/>
    </source>
</evidence>
<dbReference type="GO" id="GO:0005509">
    <property type="term" value="F:calcium ion binding"/>
    <property type="evidence" value="ECO:0007669"/>
    <property type="project" value="TreeGrafter"/>
</dbReference>
<dbReference type="InterPro" id="IPR011042">
    <property type="entry name" value="6-blade_b-propeller_TolB-like"/>
</dbReference>
<dbReference type="AlphaFoldDB" id="A0A1I3QVU1"/>
<keyword evidence="3" id="KW-0862">Zinc</keyword>
<dbReference type="Proteomes" id="UP000183299">
    <property type="component" value="Unassembled WGS sequence"/>
</dbReference>
<dbReference type="GO" id="GO:0019853">
    <property type="term" value="P:L-ascorbic acid biosynthetic process"/>
    <property type="evidence" value="ECO:0007669"/>
    <property type="project" value="TreeGrafter"/>
</dbReference>
<dbReference type="PANTHER" id="PTHR10907:SF47">
    <property type="entry name" value="REGUCALCIN"/>
    <property type="match status" value="1"/>
</dbReference>
<dbReference type="EMBL" id="FORY01000004">
    <property type="protein sequence ID" value="SFJ37619.1"/>
    <property type="molecule type" value="Genomic_DNA"/>
</dbReference>
<comment type="cofactor">
    <cofactor evidence="3">
        <name>Zn(2+)</name>
        <dbReference type="ChEBI" id="CHEBI:29105"/>
    </cofactor>
    <text evidence="3">Binds 1 divalent metal cation per subunit.</text>
</comment>
<feature type="binding site" evidence="3">
    <location>
        <position position="15"/>
    </location>
    <ligand>
        <name>a divalent metal cation</name>
        <dbReference type="ChEBI" id="CHEBI:60240"/>
    </ligand>
</feature>
<gene>
    <name evidence="5" type="ORF">SAMN04488138_104117</name>
</gene>
<comment type="similarity">
    <text evidence="1">Belongs to the SMP-30/CGR1 family.</text>
</comment>
<feature type="binding site" evidence="3">
    <location>
        <position position="98"/>
    </location>
    <ligand>
        <name>substrate</name>
    </ligand>
</feature>
<feature type="binding site" evidence="3">
    <location>
        <position position="96"/>
    </location>
    <ligand>
        <name>substrate</name>
    </ligand>
</feature>
<evidence type="ECO:0000256" key="3">
    <source>
        <dbReference type="PIRSR" id="PIRSR605511-2"/>
    </source>
</evidence>
<keyword evidence="3" id="KW-0479">Metal-binding</keyword>